<feature type="chain" id="PRO_5040352885" description="Chitin-binding type-1 domain-containing protein" evidence="5">
    <location>
        <begin position="18"/>
        <end position="544"/>
    </location>
</feature>
<dbReference type="InterPro" id="IPR008965">
    <property type="entry name" value="CBM2/CBM3_carb-bd_dom_sf"/>
</dbReference>
<accession>A0A9P4LL91</accession>
<protein>
    <recommendedName>
        <fullName evidence="6">Chitin-binding type-1 domain-containing protein</fullName>
    </recommendedName>
</protein>
<evidence type="ECO:0000256" key="2">
    <source>
        <dbReference type="ARBA" id="ARBA00023157"/>
    </source>
</evidence>
<evidence type="ECO:0000256" key="3">
    <source>
        <dbReference type="PROSITE-ProRule" id="PRU00261"/>
    </source>
</evidence>
<dbReference type="CDD" id="cd11618">
    <property type="entry name" value="ChtBD1_1"/>
    <property type="match status" value="2"/>
</dbReference>
<feature type="region of interest" description="Disordered" evidence="4">
    <location>
        <begin position="156"/>
        <end position="180"/>
    </location>
</feature>
<dbReference type="InterPro" id="IPR001002">
    <property type="entry name" value="Chitin-bd_1"/>
</dbReference>
<feature type="signal peptide" evidence="5">
    <location>
        <begin position="1"/>
        <end position="17"/>
    </location>
</feature>
<evidence type="ECO:0000313" key="8">
    <source>
        <dbReference type="Proteomes" id="UP000799777"/>
    </source>
</evidence>
<dbReference type="Gene3D" id="3.30.60.10">
    <property type="entry name" value="Endochitinase-like"/>
    <property type="match status" value="2"/>
</dbReference>
<feature type="domain" description="Chitin-binding type-1" evidence="6">
    <location>
        <begin position="82"/>
        <end position="129"/>
    </location>
</feature>
<feature type="domain" description="Chitin-binding type-1" evidence="6">
    <location>
        <begin position="23"/>
        <end position="70"/>
    </location>
</feature>
<dbReference type="Proteomes" id="UP000799777">
    <property type="component" value="Unassembled WGS sequence"/>
</dbReference>
<keyword evidence="8" id="KW-1185">Reference proteome</keyword>
<proteinExistence type="predicted"/>
<sequence length="544" mass="53434">MRTTLLWTLTALVAVNGQTISTSGSCGAASEGLTCAGSVFGNCCSQYGWCGSTSAYCGTGCQSGYGTCTPVVSSTGVKVSDDGSCGGTGGMTCQGSTFGNCCSFYGWCGSTSGYCKADNCNPAFGTCNSASSSSSSSTRKATTLTTITRSSVSSSSTEASSASSSSSSKVSSSSASSTKISSSASSTKVSSASSTKASSSASSTKASSSSVSSTKVSSSASSTKVSSSVSSTKVSSSASSTKVSSSASSTKVSSSASSTKVSSSASSTKVSSLASSTKVSSSVSSTKTYSSASSTKISSSASSTKVSSSSISSTKVSSSASSTKVSSSASSTMVSSSSASPTQVSSSIASSTQASSTLASSTTASSSSALPTPTPQTCFTAPSNYISNGGFENGFDSWSSQNSYAQQYYKNTEPHTGTYAAGALYIGPGGSGGINLSQHGTTVATGTQILVNVYVKQVSAANTCTFTVKYNGATLATETLEQGDVGSYLQVGTGSTPHTVTGSGAGLVIQASCRNVVFNKNMFFIDDVTVTAVKGPNGQAVCSS</sequence>
<evidence type="ECO:0000256" key="1">
    <source>
        <dbReference type="ARBA" id="ARBA00022669"/>
    </source>
</evidence>
<dbReference type="AlphaFoldDB" id="A0A9P4LL91"/>
<dbReference type="InterPro" id="IPR036861">
    <property type="entry name" value="Endochitinase-like_sf"/>
</dbReference>
<dbReference type="OrthoDB" id="1193027at2759"/>
<dbReference type="GO" id="GO:0030246">
    <property type="term" value="F:carbohydrate binding"/>
    <property type="evidence" value="ECO:0007669"/>
    <property type="project" value="InterPro"/>
</dbReference>
<evidence type="ECO:0000256" key="5">
    <source>
        <dbReference type="SAM" id="SignalP"/>
    </source>
</evidence>
<dbReference type="Pfam" id="PF00187">
    <property type="entry name" value="Chitin_bind_1"/>
    <property type="match status" value="1"/>
</dbReference>
<dbReference type="Gene3D" id="2.60.120.260">
    <property type="entry name" value="Galactose-binding domain-like"/>
    <property type="match status" value="1"/>
</dbReference>
<dbReference type="SMART" id="SM00270">
    <property type="entry name" value="ChtBD1"/>
    <property type="match status" value="2"/>
</dbReference>
<evidence type="ECO:0000256" key="4">
    <source>
        <dbReference type="SAM" id="MobiDB-lite"/>
    </source>
</evidence>
<dbReference type="SUPFAM" id="SSF57016">
    <property type="entry name" value="Plant lectins/antimicrobial peptides"/>
    <property type="match status" value="2"/>
</dbReference>
<evidence type="ECO:0000259" key="6">
    <source>
        <dbReference type="PROSITE" id="PS50941"/>
    </source>
</evidence>
<organism evidence="7 8">
    <name type="scientific">Setomelanomma holmii</name>
    <dbReference type="NCBI Taxonomy" id="210430"/>
    <lineage>
        <taxon>Eukaryota</taxon>
        <taxon>Fungi</taxon>
        <taxon>Dikarya</taxon>
        <taxon>Ascomycota</taxon>
        <taxon>Pezizomycotina</taxon>
        <taxon>Dothideomycetes</taxon>
        <taxon>Pleosporomycetidae</taxon>
        <taxon>Pleosporales</taxon>
        <taxon>Pleosporineae</taxon>
        <taxon>Phaeosphaeriaceae</taxon>
        <taxon>Setomelanomma</taxon>
    </lineage>
</organism>
<gene>
    <name evidence="7" type="ORF">EK21DRAFT_90197</name>
</gene>
<feature type="disulfide bond" evidence="3">
    <location>
        <begin position="101"/>
        <end position="115"/>
    </location>
</feature>
<keyword evidence="5" id="KW-0732">Signal</keyword>
<comment type="caution">
    <text evidence="7">The sequence shown here is derived from an EMBL/GenBank/DDBJ whole genome shotgun (WGS) entry which is preliminary data.</text>
</comment>
<dbReference type="EMBL" id="ML978206">
    <property type="protein sequence ID" value="KAF2028980.1"/>
    <property type="molecule type" value="Genomic_DNA"/>
</dbReference>
<evidence type="ECO:0000313" key="7">
    <source>
        <dbReference type="EMBL" id="KAF2028980.1"/>
    </source>
</evidence>
<dbReference type="GO" id="GO:0008061">
    <property type="term" value="F:chitin binding"/>
    <property type="evidence" value="ECO:0007669"/>
    <property type="project" value="UniProtKB-UniRule"/>
</dbReference>
<dbReference type="PANTHER" id="PTHR47849">
    <property type="entry name" value="CHITIN-BINDING LECTIN 1"/>
    <property type="match status" value="1"/>
</dbReference>
<comment type="caution">
    <text evidence="3">Lacks conserved residue(s) required for the propagation of feature annotation.</text>
</comment>
<keyword evidence="2 3" id="KW-1015">Disulfide bond</keyword>
<reference evidence="7" key="1">
    <citation type="journal article" date="2020" name="Stud. Mycol.">
        <title>101 Dothideomycetes genomes: a test case for predicting lifestyles and emergence of pathogens.</title>
        <authorList>
            <person name="Haridas S."/>
            <person name="Albert R."/>
            <person name="Binder M."/>
            <person name="Bloem J."/>
            <person name="Labutti K."/>
            <person name="Salamov A."/>
            <person name="Andreopoulos B."/>
            <person name="Baker S."/>
            <person name="Barry K."/>
            <person name="Bills G."/>
            <person name="Bluhm B."/>
            <person name="Cannon C."/>
            <person name="Castanera R."/>
            <person name="Culley D."/>
            <person name="Daum C."/>
            <person name="Ezra D."/>
            <person name="Gonzalez J."/>
            <person name="Henrissat B."/>
            <person name="Kuo A."/>
            <person name="Liang C."/>
            <person name="Lipzen A."/>
            <person name="Lutzoni F."/>
            <person name="Magnuson J."/>
            <person name="Mondo S."/>
            <person name="Nolan M."/>
            <person name="Ohm R."/>
            <person name="Pangilinan J."/>
            <person name="Park H.-J."/>
            <person name="Ramirez L."/>
            <person name="Alfaro M."/>
            <person name="Sun H."/>
            <person name="Tritt A."/>
            <person name="Yoshinaga Y."/>
            <person name="Zwiers L.-H."/>
            <person name="Turgeon B."/>
            <person name="Goodwin S."/>
            <person name="Spatafora J."/>
            <person name="Crous P."/>
            <person name="Grigoriev I."/>
        </authorList>
    </citation>
    <scope>NUCLEOTIDE SEQUENCE</scope>
    <source>
        <strain evidence="7">CBS 110217</strain>
    </source>
</reference>
<feature type="disulfide bond" evidence="3">
    <location>
        <begin position="43"/>
        <end position="57"/>
    </location>
</feature>
<dbReference type="SUPFAM" id="SSF49384">
    <property type="entry name" value="Carbohydrate-binding domain"/>
    <property type="match status" value="1"/>
</dbReference>
<dbReference type="PROSITE" id="PS50941">
    <property type="entry name" value="CHIT_BIND_I_2"/>
    <property type="match status" value="2"/>
</dbReference>
<keyword evidence="1 3" id="KW-0147">Chitin-binding</keyword>
<dbReference type="PANTHER" id="PTHR47849:SF8">
    <property type="entry name" value="LECTIN"/>
    <property type="match status" value="1"/>
</dbReference>
<dbReference type="PROSITE" id="PS51257">
    <property type="entry name" value="PROKAR_LIPOPROTEIN"/>
    <property type="match status" value="1"/>
</dbReference>
<name>A0A9P4LL91_9PLEO</name>